<comment type="caution">
    <text evidence="3">The sequence shown here is derived from an EMBL/GenBank/DDBJ whole genome shotgun (WGS) entry which is preliminary data.</text>
</comment>
<dbReference type="Proteomes" id="UP001280581">
    <property type="component" value="Unassembled WGS sequence"/>
</dbReference>
<evidence type="ECO:0000313" key="4">
    <source>
        <dbReference type="Proteomes" id="UP001280581"/>
    </source>
</evidence>
<gene>
    <name evidence="3" type="ORF">GRF29_96g1783868</name>
</gene>
<protein>
    <recommendedName>
        <fullName evidence="2">WSC domain-containing protein</fullName>
    </recommendedName>
</protein>
<feature type="signal peptide" evidence="1">
    <location>
        <begin position="1"/>
        <end position="17"/>
    </location>
</feature>
<feature type="chain" id="PRO_5042954095" description="WSC domain-containing protein" evidence="1">
    <location>
        <begin position="18"/>
        <end position="488"/>
    </location>
</feature>
<sequence>MRYFYGVAALLAAPASSTFVVQCYSRLFDQRADPVVSPGVASGHVHTITGGSGFNFSMTYEDARASQCSTCNIKQDLSNYWTPKLYFKNQNGSFVDVPIVGDTPGGQMGGMAIYYLTRPGPDNDKLTAFPPNFRMLAGDPSKRSETDDFASRAISYKCVGVSGADIRHLPTDKCDQIRAQVTFPSCWDGKNTDSEDHKSHVVYPKDGNYDGGRCPESHPVHLVTLFSEVYYDTRGFKDQWYGEGQPFVLANGDATGYGYHGDFVNGWDVDALQKGLDSCPDGVENCAQKVFGEFWSQGETGACKLPSMIDEPVTGVLDKLPGCNEVSYGPEPAAKAENCDAPEMMTEISAKMAGYVDVSDQGFSYVGCGKDNALERTLNEELLTGDDMTVEKCVSFCKGKGKKYAGLEYSSQCYCGSTIASDRAPSESRGAGNCIMKCGGNEEQVCGGSDAVSIYGACAGGACTGKEKREGWKRGSVEAVRAERAARK</sequence>
<dbReference type="SMART" id="SM00321">
    <property type="entry name" value="WSC"/>
    <property type="match status" value="1"/>
</dbReference>
<evidence type="ECO:0000256" key="1">
    <source>
        <dbReference type="SAM" id="SignalP"/>
    </source>
</evidence>
<dbReference type="InterPro" id="IPR018535">
    <property type="entry name" value="DUF1996"/>
</dbReference>
<name>A0AAN6LZG4_9PLEO</name>
<dbReference type="EMBL" id="WVTA01000008">
    <property type="protein sequence ID" value="KAK3208200.1"/>
    <property type="molecule type" value="Genomic_DNA"/>
</dbReference>
<dbReference type="Pfam" id="PF09362">
    <property type="entry name" value="DUF1996"/>
    <property type="match status" value="1"/>
</dbReference>
<keyword evidence="1" id="KW-0732">Signal</keyword>
<dbReference type="Pfam" id="PF01822">
    <property type="entry name" value="WSC"/>
    <property type="match status" value="1"/>
</dbReference>
<dbReference type="PROSITE" id="PS51212">
    <property type="entry name" value="WSC"/>
    <property type="match status" value="1"/>
</dbReference>
<feature type="domain" description="WSC" evidence="2">
    <location>
        <begin position="362"/>
        <end position="458"/>
    </location>
</feature>
<evidence type="ECO:0000313" key="3">
    <source>
        <dbReference type="EMBL" id="KAK3208200.1"/>
    </source>
</evidence>
<organism evidence="3 4">
    <name type="scientific">Pseudopithomyces chartarum</name>
    <dbReference type="NCBI Taxonomy" id="1892770"/>
    <lineage>
        <taxon>Eukaryota</taxon>
        <taxon>Fungi</taxon>
        <taxon>Dikarya</taxon>
        <taxon>Ascomycota</taxon>
        <taxon>Pezizomycotina</taxon>
        <taxon>Dothideomycetes</taxon>
        <taxon>Pleosporomycetidae</taxon>
        <taxon>Pleosporales</taxon>
        <taxon>Massarineae</taxon>
        <taxon>Didymosphaeriaceae</taxon>
        <taxon>Pseudopithomyces</taxon>
    </lineage>
</organism>
<evidence type="ECO:0000259" key="2">
    <source>
        <dbReference type="PROSITE" id="PS51212"/>
    </source>
</evidence>
<dbReference type="PANTHER" id="PTHR43662:SF3">
    <property type="entry name" value="DOMAIN PROTEIN, PUTATIVE (AFU_ORTHOLOGUE AFUA_6G11970)-RELATED"/>
    <property type="match status" value="1"/>
</dbReference>
<dbReference type="AlphaFoldDB" id="A0AAN6LZG4"/>
<accession>A0AAN6LZG4</accession>
<dbReference type="PANTHER" id="PTHR43662">
    <property type="match status" value="1"/>
</dbReference>
<reference evidence="3 4" key="1">
    <citation type="submission" date="2021-02" db="EMBL/GenBank/DDBJ databases">
        <title>Genome assembly of Pseudopithomyces chartarum.</title>
        <authorList>
            <person name="Jauregui R."/>
            <person name="Singh J."/>
            <person name="Voisey C."/>
        </authorList>
    </citation>
    <scope>NUCLEOTIDE SEQUENCE [LARGE SCALE GENOMIC DNA]</scope>
    <source>
        <strain evidence="3 4">AGR01</strain>
    </source>
</reference>
<dbReference type="InterPro" id="IPR002889">
    <property type="entry name" value="WSC_carb-bd"/>
</dbReference>
<proteinExistence type="predicted"/>
<keyword evidence="4" id="KW-1185">Reference proteome</keyword>